<evidence type="ECO:0000313" key="10">
    <source>
        <dbReference type="EMBL" id="MFC4563281.1"/>
    </source>
</evidence>
<sequence length="302" mass="32936">MTHQQRRTLLIGSRGSHLAKAMVREFLAPLRAAHPHITFKQRTIMTSGDKDRVSSLQALGKSLTSIFATQVEEALLRDEVDIAVHSLKDLPTTPTPRTFLAVTPAREDPRDALTGTPWEGLPAGARIATSSARRIAQLAHLRPDVTTVPIRGNVPPRLRTTREMGLHGCLLASSGLRRLGMGGEIGTDMDPDLYPPPPAQGVLGVQIREGDRHLTEAEHRSPLAGTRYALRHTCVSTWLNAQVSETLVARWAGHSVAVLKKIYAKCLVGEEEHAKKKIEEALKRGRAAPAGGPDPSARIQHR</sequence>
<comment type="catalytic activity">
    <reaction evidence="6">
        <text>4 porphobilinogen + H2O = hydroxymethylbilane + 4 NH4(+)</text>
        <dbReference type="Rhea" id="RHEA:13185"/>
        <dbReference type="ChEBI" id="CHEBI:15377"/>
        <dbReference type="ChEBI" id="CHEBI:28938"/>
        <dbReference type="ChEBI" id="CHEBI:57845"/>
        <dbReference type="ChEBI" id="CHEBI:58126"/>
        <dbReference type="EC" id="2.5.1.61"/>
    </reaction>
</comment>
<dbReference type="PRINTS" id="PR00151">
    <property type="entry name" value="PORPHBDMNASE"/>
</dbReference>
<evidence type="ECO:0000256" key="3">
    <source>
        <dbReference type="ARBA" id="ARBA00012655"/>
    </source>
</evidence>
<evidence type="ECO:0000256" key="8">
    <source>
        <dbReference type="SAM" id="MobiDB-lite"/>
    </source>
</evidence>
<feature type="region of interest" description="Disordered" evidence="8">
    <location>
        <begin position="280"/>
        <end position="302"/>
    </location>
</feature>
<dbReference type="NCBIfam" id="TIGR00212">
    <property type="entry name" value="hemC"/>
    <property type="match status" value="1"/>
</dbReference>
<dbReference type="EMBL" id="JBHSFQ010000014">
    <property type="protein sequence ID" value="MFC4563281.1"/>
    <property type="molecule type" value="Genomic_DNA"/>
</dbReference>
<dbReference type="SUPFAM" id="SSF53850">
    <property type="entry name" value="Periplasmic binding protein-like II"/>
    <property type="match status" value="1"/>
</dbReference>
<evidence type="ECO:0000256" key="5">
    <source>
        <dbReference type="ARBA" id="ARBA00023244"/>
    </source>
</evidence>
<keyword evidence="5" id="KW-0627">Porphyrin biosynthesis</keyword>
<organism evidence="10 11">
    <name type="scientific">Nocardiopsis mangrovi</name>
    <dbReference type="NCBI Taxonomy" id="1179818"/>
    <lineage>
        <taxon>Bacteria</taxon>
        <taxon>Bacillati</taxon>
        <taxon>Actinomycetota</taxon>
        <taxon>Actinomycetes</taxon>
        <taxon>Streptosporangiales</taxon>
        <taxon>Nocardiopsidaceae</taxon>
        <taxon>Nocardiopsis</taxon>
    </lineage>
</organism>
<keyword evidence="4 10" id="KW-0808">Transferase</keyword>
<dbReference type="InterPro" id="IPR022417">
    <property type="entry name" value="Porphobilin_deaminase_N"/>
</dbReference>
<dbReference type="Gene3D" id="3.40.190.10">
    <property type="entry name" value="Periplasmic binding protein-like II"/>
    <property type="match status" value="2"/>
</dbReference>
<evidence type="ECO:0000256" key="7">
    <source>
        <dbReference type="NCBIfam" id="TIGR00212"/>
    </source>
</evidence>
<dbReference type="EC" id="2.5.1.61" evidence="3 7"/>
<evidence type="ECO:0000256" key="6">
    <source>
        <dbReference type="ARBA" id="ARBA00048169"/>
    </source>
</evidence>
<comment type="caution">
    <text evidence="10">The sequence shown here is derived from an EMBL/GenBank/DDBJ whole genome shotgun (WGS) entry which is preliminary data.</text>
</comment>
<name>A0ABV9DWL5_9ACTN</name>
<dbReference type="InterPro" id="IPR000860">
    <property type="entry name" value="HemC"/>
</dbReference>
<dbReference type="SUPFAM" id="SSF56349">
    <property type="entry name" value="DNA breaking-rejoining enzymes"/>
    <property type="match status" value="1"/>
</dbReference>
<evidence type="ECO:0000256" key="4">
    <source>
        <dbReference type="ARBA" id="ARBA00022679"/>
    </source>
</evidence>
<accession>A0ABV9DWL5</accession>
<dbReference type="InterPro" id="IPR011010">
    <property type="entry name" value="DNA_brk_join_enz"/>
</dbReference>
<reference evidence="11" key="1">
    <citation type="journal article" date="2019" name="Int. J. Syst. Evol. Microbiol.">
        <title>The Global Catalogue of Microorganisms (GCM) 10K type strain sequencing project: providing services to taxonomists for standard genome sequencing and annotation.</title>
        <authorList>
            <consortium name="The Broad Institute Genomics Platform"/>
            <consortium name="The Broad Institute Genome Sequencing Center for Infectious Disease"/>
            <person name="Wu L."/>
            <person name="Ma J."/>
        </authorList>
    </citation>
    <scope>NUCLEOTIDE SEQUENCE [LARGE SCALE GENOMIC DNA]</scope>
    <source>
        <strain evidence="11">XZYJ18</strain>
    </source>
</reference>
<dbReference type="RefSeq" id="WP_378575297.1">
    <property type="nucleotide sequence ID" value="NZ_JBHSFQ010000014.1"/>
</dbReference>
<keyword evidence="11" id="KW-1185">Reference proteome</keyword>
<evidence type="ECO:0000256" key="1">
    <source>
        <dbReference type="ARBA" id="ARBA00002869"/>
    </source>
</evidence>
<dbReference type="Pfam" id="PF01379">
    <property type="entry name" value="Porphobil_deam"/>
    <property type="match status" value="1"/>
</dbReference>
<evidence type="ECO:0000256" key="2">
    <source>
        <dbReference type="ARBA" id="ARBA00005638"/>
    </source>
</evidence>
<feature type="domain" description="Porphobilinogen deaminase N-terminal" evidence="9">
    <location>
        <begin position="10"/>
        <end position="215"/>
    </location>
</feature>
<proteinExistence type="inferred from homology"/>
<comment type="function">
    <text evidence="1">Tetrapolymerization of the monopyrrole PBG into the hydroxymethylbilane pre-uroporphyrinogen in several discrete steps.</text>
</comment>
<protein>
    <recommendedName>
        <fullName evidence="3 7">Hydroxymethylbilane synthase</fullName>
        <ecNumber evidence="3 7">2.5.1.61</ecNumber>
    </recommendedName>
</protein>
<dbReference type="PANTHER" id="PTHR11557:SF0">
    <property type="entry name" value="PORPHOBILINOGEN DEAMINASE"/>
    <property type="match status" value="1"/>
</dbReference>
<evidence type="ECO:0000259" key="9">
    <source>
        <dbReference type="Pfam" id="PF01379"/>
    </source>
</evidence>
<comment type="similarity">
    <text evidence="2">Belongs to the HMBS family.</text>
</comment>
<dbReference type="Proteomes" id="UP001595923">
    <property type="component" value="Unassembled WGS sequence"/>
</dbReference>
<dbReference type="GO" id="GO:0004418">
    <property type="term" value="F:hydroxymethylbilane synthase activity"/>
    <property type="evidence" value="ECO:0007669"/>
    <property type="project" value="UniProtKB-EC"/>
</dbReference>
<dbReference type="PANTHER" id="PTHR11557">
    <property type="entry name" value="PORPHOBILINOGEN DEAMINASE"/>
    <property type="match status" value="1"/>
</dbReference>
<evidence type="ECO:0000313" key="11">
    <source>
        <dbReference type="Proteomes" id="UP001595923"/>
    </source>
</evidence>
<gene>
    <name evidence="10" type="primary">hemC</name>
    <name evidence="10" type="ORF">ACFO4E_15560</name>
</gene>